<evidence type="ECO:0000256" key="1">
    <source>
        <dbReference type="ARBA" id="ARBA00022723"/>
    </source>
</evidence>
<protein>
    <submittedName>
        <fullName evidence="5">Guanine nucleotide-binding protein g(O) subunit alpha</fullName>
    </submittedName>
</protein>
<dbReference type="PANTHER" id="PTHR10218:SF302">
    <property type="entry name" value="GUANINE NUCLEOTIDE-BINDING PROTEIN ALPHA-5 SUBUNIT"/>
    <property type="match status" value="1"/>
</dbReference>
<dbReference type="PRINTS" id="PR00318">
    <property type="entry name" value="GPROTEINA"/>
</dbReference>
<dbReference type="InterPro" id="IPR027417">
    <property type="entry name" value="P-loop_NTPase"/>
</dbReference>
<keyword evidence="6" id="KW-1185">Reference proteome</keyword>
<dbReference type="EMBL" id="JAOAOG010000131">
    <property type="protein sequence ID" value="KAJ6246643.1"/>
    <property type="molecule type" value="Genomic_DNA"/>
</dbReference>
<organism evidence="5 6">
    <name type="scientific">Anaeramoeba flamelloides</name>
    <dbReference type="NCBI Taxonomy" id="1746091"/>
    <lineage>
        <taxon>Eukaryota</taxon>
        <taxon>Metamonada</taxon>
        <taxon>Anaeramoebidae</taxon>
        <taxon>Anaeramoeba</taxon>
    </lineage>
</organism>
<dbReference type="Gene3D" id="3.40.50.300">
    <property type="entry name" value="P-loop containing nucleotide triphosphate hydrolases"/>
    <property type="match status" value="1"/>
</dbReference>
<dbReference type="PROSITE" id="PS51882">
    <property type="entry name" value="G_ALPHA"/>
    <property type="match status" value="1"/>
</dbReference>
<keyword evidence="2" id="KW-0547">Nucleotide-binding</keyword>
<dbReference type="Proteomes" id="UP001150062">
    <property type="component" value="Unassembled WGS sequence"/>
</dbReference>
<dbReference type="SUPFAM" id="SSF52540">
    <property type="entry name" value="P-loop containing nucleoside triphosphate hydrolases"/>
    <property type="match status" value="1"/>
</dbReference>
<name>A0ABQ8YPZ9_9EUKA</name>
<keyword evidence="3" id="KW-0342">GTP-binding</keyword>
<dbReference type="SUPFAM" id="SSF47895">
    <property type="entry name" value="Transducin (alpha subunit), insertion domain"/>
    <property type="match status" value="1"/>
</dbReference>
<dbReference type="Pfam" id="PF00503">
    <property type="entry name" value="G-alpha"/>
    <property type="match status" value="1"/>
</dbReference>
<evidence type="ECO:0000256" key="4">
    <source>
        <dbReference type="ARBA" id="ARBA00023224"/>
    </source>
</evidence>
<dbReference type="PANTHER" id="PTHR10218">
    <property type="entry name" value="GTP-BINDING PROTEIN ALPHA SUBUNIT"/>
    <property type="match status" value="1"/>
</dbReference>
<reference evidence="5" key="1">
    <citation type="submission" date="2022-08" db="EMBL/GenBank/DDBJ databases">
        <title>Novel sulfate-reducing endosymbionts in the free-living metamonad Anaeramoeba.</title>
        <authorList>
            <person name="Jerlstrom-Hultqvist J."/>
            <person name="Cepicka I."/>
            <person name="Gallot-Lavallee L."/>
            <person name="Salas-Leiva D."/>
            <person name="Curtis B.A."/>
            <person name="Zahonova K."/>
            <person name="Pipaliya S."/>
            <person name="Dacks J."/>
            <person name="Roger A.J."/>
        </authorList>
    </citation>
    <scope>NUCLEOTIDE SEQUENCE</scope>
    <source>
        <strain evidence="5">Schooner1</strain>
    </source>
</reference>
<dbReference type="CDD" id="cd00066">
    <property type="entry name" value="G-alpha"/>
    <property type="match status" value="1"/>
</dbReference>
<sequence length="360" mass="41481">MGNCCPDKNTKQTNKKKKFEERGLINETLLESDFEESNKESIRILLLGAGESGKTTFFKQMKLLQEDDFSQDEKLVYKTLIRKECVSAMNILILNAKRLNYNIEKIEEANLILNSKKITPWSKEIGLALIALWKDDAIHQTFGCKNKKFHLGDSVGFFFNNLDDITQADYLPSNEDILRCRTTTISVDEADFQLENYNFKLIDVGGQRNERKKWSYCYDQISSVIFFVSLVGYSQVLFEDNATNRMEESLALFRDVVKSPYFIQSLIVVYLNKKDLFKNLINEVELSTCFPEYKGGSNYENAIEYIEEKFKNIGKPIQDGNKTDILTFPTCALDTEEIRDLTTLTLGKVINNDFYDLGLL</sequence>
<evidence type="ECO:0000256" key="3">
    <source>
        <dbReference type="ARBA" id="ARBA00023134"/>
    </source>
</evidence>
<proteinExistence type="predicted"/>
<evidence type="ECO:0000313" key="5">
    <source>
        <dbReference type="EMBL" id="KAJ6246643.1"/>
    </source>
</evidence>
<dbReference type="InterPro" id="IPR011025">
    <property type="entry name" value="GproteinA_insert"/>
</dbReference>
<evidence type="ECO:0000313" key="6">
    <source>
        <dbReference type="Proteomes" id="UP001150062"/>
    </source>
</evidence>
<keyword evidence="4" id="KW-0807">Transducer</keyword>
<dbReference type="SMART" id="SM00275">
    <property type="entry name" value="G_alpha"/>
    <property type="match status" value="1"/>
</dbReference>
<accession>A0ABQ8YPZ9</accession>
<dbReference type="InterPro" id="IPR001019">
    <property type="entry name" value="Gprotein_alpha_su"/>
</dbReference>
<evidence type="ECO:0000256" key="2">
    <source>
        <dbReference type="ARBA" id="ARBA00022741"/>
    </source>
</evidence>
<comment type="caution">
    <text evidence="5">The sequence shown here is derived from an EMBL/GenBank/DDBJ whole genome shotgun (WGS) entry which is preliminary data.</text>
</comment>
<dbReference type="Gene3D" id="1.10.400.10">
    <property type="entry name" value="GI Alpha 1, domain 2-like"/>
    <property type="match status" value="1"/>
</dbReference>
<gene>
    <name evidence="5" type="ORF">M0813_01892</name>
</gene>
<keyword evidence="1" id="KW-0479">Metal-binding</keyword>